<dbReference type="Pfam" id="PF13087">
    <property type="entry name" value="AAA_12"/>
    <property type="match status" value="1"/>
</dbReference>
<protein>
    <recommendedName>
        <fullName evidence="6">DNA helicase</fullName>
    </recommendedName>
</protein>
<gene>
    <name evidence="4" type="ORF">JCM16774_1197</name>
</gene>
<dbReference type="InterPro" id="IPR027417">
    <property type="entry name" value="P-loop_NTPase"/>
</dbReference>
<dbReference type="RefSeq" id="WP_146966443.1">
    <property type="nucleotide sequence ID" value="NZ_AP019822.1"/>
</dbReference>
<evidence type="ECO:0008006" key="6">
    <source>
        <dbReference type="Google" id="ProtNLM"/>
    </source>
</evidence>
<dbReference type="PANTHER" id="PTHR10887">
    <property type="entry name" value="DNA2/NAM7 HELICASE FAMILY"/>
    <property type="match status" value="1"/>
</dbReference>
<organism evidence="4 5">
    <name type="scientific">Pseudoleptotrichia goodfellowii</name>
    <dbReference type="NCBI Taxonomy" id="157692"/>
    <lineage>
        <taxon>Bacteria</taxon>
        <taxon>Fusobacteriati</taxon>
        <taxon>Fusobacteriota</taxon>
        <taxon>Fusobacteriia</taxon>
        <taxon>Fusobacteriales</taxon>
        <taxon>Leptotrichiaceae</taxon>
        <taxon>Pseudoleptotrichia</taxon>
    </lineage>
</organism>
<feature type="domain" description="DNA2/NAM7 helicase-like C-terminal" evidence="3">
    <location>
        <begin position="819"/>
        <end position="1014"/>
    </location>
</feature>
<keyword evidence="1" id="KW-0175">Coiled coil</keyword>
<dbReference type="EMBL" id="AP019822">
    <property type="protein sequence ID" value="BBM36265.1"/>
    <property type="molecule type" value="Genomic_DNA"/>
</dbReference>
<feature type="domain" description="DNA2/NAM7 helicase helicase" evidence="2">
    <location>
        <begin position="279"/>
        <end position="789"/>
    </location>
</feature>
<dbReference type="CDD" id="cd18808">
    <property type="entry name" value="SF1_C_Upf1"/>
    <property type="match status" value="1"/>
</dbReference>
<dbReference type="GO" id="GO:0004386">
    <property type="term" value="F:helicase activity"/>
    <property type="evidence" value="ECO:0007669"/>
    <property type="project" value="InterPro"/>
</dbReference>
<name>A0A510JDG4_9FUSO</name>
<accession>A0A510JDG4</accession>
<dbReference type="AlphaFoldDB" id="A0A510JDG4"/>
<dbReference type="KEGG" id="lgo:JCM16774_1197"/>
<dbReference type="PANTHER" id="PTHR10887:SF495">
    <property type="entry name" value="HELICASE SENATAXIN ISOFORM X1-RELATED"/>
    <property type="match status" value="1"/>
</dbReference>
<evidence type="ECO:0000259" key="3">
    <source>
        <dbReference type="Pfam" id="PF13087"/>
    </source>
</evidence>
<dbReference type="InterPro" id="IPR047187">
    <property type="entry name" value="SF1_C_Upf1"/>
</dbReference>
<proteinExistence type="predicted"/>
<dbReference type="InterPro" id="IPR041677">
    <property type="entry name" value="DNA2/NAM7_AAA_11"/>
</dbReference>
<dbReference type="Pfam" id="PF13086">
    <property type="entry name" value="AAA_11"/>
    <property type="match status" value="1"/>
</dbReference>
<feature type="coiled-coil region" evidence="1">
    <location>
        <begin position="922"/>
        <end position="958"/>
    </location>
</feature>
<dbReference type="OrthoDB" id="9757917at2"/>
<reference evidence="4 5" key="1">
    <citation type="submission" date="2019-07" db="EMBL/GenBank/DDBJ databases">
        <title>Complete Genome Sequence of Leptotrichia goodfellowii Strain JCM 16774.</title>
        <authorList>
            <person name="Watanabe S."/>
            <person name="Cui L."/>
        </authorList>
    </citation>
    <scope>NUCLEOTIDE SEQUENCE [LARGE SCALE GENOMIC DNA]</scope>
    <source>
        <strain evidence="4 5">JCM16774</strain>
    </source>
</reference>
<evidence type="ECO:0000313" key="4">
    <source>
        <dbReference type="EMBL" id="BBM36265.1"/>
    </source>
</evidence>
<dbReference type="InterPro" id="IPR045055">
    <property type="entry name" value="DNA2/NAM7-like"/>
</dbReference>
<evidence type="ECO:0000313" key="5">
    <source>
        <dbReference type="Proteomes" id="UP000321606"/>
    </source>
</evidence>
<dbReference type="InterPro" id="IPR041679">
    <property type="entry name" value="DNA2/NAM7-like_C"/>
</dbReference>
<evidence type="ECO:0000259" key="2">
    <source>
        <dbReference type="Pfam" id="PF13086"/>
    </source>
</evidence>
<dbReference type="SUPFAM" id="SSF52540">
    <property type="entry name" value="P-loop containing nucleoside triphosphate hydrolases"/>
    <property type="match status" value="1"/>
</dbReference>
<dbReference type="STRING" id="714315.GCA_000516535_01200"/>
<dbReference type="Proteomes" id="UP000321606">
    <property type="component" value="Chromosome"/>
</dbReference>
<evidence type="ECO:0000256" key="1">
    <source>
        <dbReference type="SAM" id="Coils"/>
    </source>
</evidence>
<sequence length="1170" mass="136439">MNIDFLNLLSEKLNVGSMRSIYLSAMPGRYRARMDLSELDKINSNFSKVFFENLFSKDTFNVKIKLTNDEKNETVERKIQYLFNENMNMFREEGISSFALGYPILVKQNNKTKSVMKSPLFIWKLDIKRSKTDMNEFIISREENSEVEINKVLLIQLLSDDKISLSDVYSDEIEENEKSVLTFEEIKKIIEKINEKLKIDFSEEFKLEKFPEKAEEIDKKGIEKPFIFYGGILGLFKRQNEGIIQDFNDLRENFNKFKFNVSDRDDFQMTNKNSSVSTDPSQQNVVETLTNTQYKIIQGPPGTGKSQTLTAIITNALENGANILVVCEKKTALDVIYEKLAELGLGDLTAMLNDPAADRKAIVKRVRDLEEKFPKTEQYDEQKYEYTVNSYKDLKNKYNEHQNLLKKPLKSDDSSSINDTAIKYLEDKNYSDYYYVDTTKNDINSIYKILDRIDNLLSKIGNISNIQKFENIYNEKLGQISSYEIFFSETSDTLENLKKLISIVEQNLEKYGDEFKNSYGANKLKVSVFSIFNAKIREIKNAWNDIYSDSQKVRNYNGKYINKRFSEHDYGVYLKELKEFSDMLNEIINNRKEFISFIDEKKNDSISKEDEAFINNFIKYSEEKGINDKPEFLTTSYYYSLLQNSDLKNQRYKDFGINIPKLIENDKYITENQRYRIKKYWNDIRKRALSNMGTGENIKMLYNLRKNAKYGKINTLREIVATNVNFFKDMFPIIMTDPNTCSAVFPLQEGIFDLVVFDEASQLKLEEVLPSMMRGKYKIVSGDIHQMPPSNYFGAETEQTGLTENKEIDEETLFLSDSKSLLDYVNNLKDDVIMSYLDFHYRSKHPKLINFSNAAFYESRLVPMPEKKEYIPIEYFKVDGIYKARKNDDEADKIVEYIFGEKVLIDGKLPSVGIVTLNLEQKNNIVNKINNYLRKNDNEETKNRYNQLLENNMFVKNLENVQGDERDIMLLSTTFGKSEEGKFIQNFGPLNNQNKGYKLLNVLITRAKYRFSVFTSIPDENINSWENEVIKNGNNGRGIFYAYLAYAKAVSENDREAESRILEVLSGDKMKNTNILYEKIEDTDKKIIEIIKNEIKVGENDEIVKNYKIGGFTLEYAVKDKNDEKAKILIDLNSVNNFSGNTAYKSIIYRKNMFENMGYEYKLLDMASYI</sequence>
<dbReference type="Gene3D" id="3.40.50.300">
    <property type="entry name" value="P-loop containing nucleotide triphosphate hydrolases"/>
    <property type="match status" value="2"/>
</dbReference>